<organism evidence="3 4">
    <name type="scientific">Eremothecium cymbalariae (strain CBS 270.75 / DBVPG 7215 / KCTC 17166 / NRRL Y-17582)</name>
    <name type="common">Yeast</name>
    <dbReference type="NCBI Taxonomy" id="931890"/>
    <lineage>
        <taxon>Eukaryota</taxon>
        <taxon>Fungi</taxon>
        <taxon>Dikarya</taxon>
        <taxon>Ascomycota</taxon>
        <taxon>Saccharomycotina</taxon>
        <taxon>Saccharomycetes</taxon>
        <taxon>Saccharomycetales</taxon>
        <taxon>Saccharomycetaceae</taxon>
        <taxon>Eremothecium</taxon>
    </lineage>
</organism>
<name>G8JTY9_ERECY</name>
<dbReference type="RefSeq" id="XP_003646309.1">
    <property type="nucleotide sequence ID" value="XM_003646261.1"/>
</dbReference>
<dbReference type="GO" id="GO:0005829">
    <property type="term" value="C:cytosol"/>
    <property type="evidence" value="ECO:0007669"/>
    <property type="project" value="EnsemblFungi"/>
</dbReference>
<dbReference type="OrthoDB" id="444325at2759"/>
<dbReference type="GeneID" id="11472807"/>
<dbReference type="EMBL" id="CP002500">
    <property type="protein sequence ID" value="AET39492.1"/>
    <property type="molecule type" value="Genomic_DNA"/>
</dbReference>
<dbReference type="PANTHER" id="PTHR12072">
    <property type="entry name" value="CWF19, CELL CYCLE CONTROL PROTEIN"/>
    <property type="match status" value="1"/>
</dbReference>
<dbReference type="InterPro" id="IPR006767">
    <property type="entry name" value="Cwf19-like_C_dom-2"/>
</dbReference>
<evidence type="ECO:0000259" key="1">
    <source>
        <dbReference type="Pfam" id="PF04676"/>
    </source>
</evidence>
<dbReference type="GO" id="GO:0061632">
    <property type="term" value="F:RNA lariat debranching enzyme activator activity"/>
    <property type="evidence" value="ECO:0007669"/>
    <property type="project" value="EnsemblFungi"/>
</dbReference>
<dbReference type="eggNOG" id="KOG2476">
    <property type="taxonomic scope" value="Eukaryota"/>
</dbReference>
<dbReference type="Pfam" id="PF04677">
    <property type="entry name" value="CwfJ_C_1"/>
    <property type="match status" value="1"/>
</dbReference>
<dbReference type="GO" id="GO:0000398">
    <property type="term" value="P:mRNA splicing, via spliceosome"/>
    <property type="evidence" value="ECO:0007669"/>
    <property type="project" value="EnsemblFungi"/>
</dbReference>
<dbReference type="Proteomes" id="UP000006790">
    <property type="component" value="Chromosome 4"/>
</dbReference>
<protein>
    <recommendedName>
        <fullName evidence="5">Cwf19-like C-terminal domain-containing protein</fullName>
    </recommendedName>
</protein>
<evidence type="ECO:0000313" key="3">
    <source>
        <dbReference type="EMBL" id="AET39492.1"/>
    </source>
</evidence>
<evidence type="ECO:0000313" key="4">
    <source>
        <dbReference type="Proteomes" id="UP000006790"/>
    </source>
</evidence>
<evidence type="ECO:0000259" key="2">
    <source>
        <dbReference type="Pfam" id="PF04677"/>
    </source>
</evidence>
<dbReference type="GO" id="GO:0071014">
    <property type="term" value="C:post-mRNA release spliceosomal complex"/>
    <property type="evidence" value="ECO:0007669"/>
    <property type="project" value="TreeGrafter"/>
</dbReference>
<dbReference type="CDD" id="cd07380">
    <property type="entry name" value="MPP_CWF19_N"/>
    <property type="match status" value="1"/>
</dbReference>
<sequence length="514" mass="58269">MNKIKVYVVTTVVYRVIQSFTNICYSLVVRASVDTLQDILDKSEKLNAKSGPFSCVVIIGNVLNDTKFTPKSDITIPTYVTNGDRFLGEENGSIDVVENLTLLNEYGIYELTNGFRIGYVTTSKENMSSKKDEVLEKFSKVSGIDMLVTNFWSTAISNNKKLLLGNTLIDEVVNFAKPRYHFSSSASKFFEMDPFKWDDAGSIIISRFINLAAFGSGQKWAYAFSIDIGAYEETQIPENIVGNPYLTTNNKRSAELRKVAPVKKLKVILPNSCHFCLSNPHVQEHMIISVSSYAYTTIAKGPLTIPRGEMGFSGHCLIIPIDHIPKLNNGDSCNDVLESPIAKDILKFESSIVSMNYNNYDMCTLVSEINSANSIHFHKQVIPVPKYLVAKFKTALNRQLNINTERYTNNAKFKFQEFTGFENEKYRALVNDPSTNYIQFTLYETPKAPIKVFIATFSPEERIDLQFGRRVAAFLLKLPKRVKWDSKICQQTKAQEEEETEKFQLAFKNFDFTN</sequence>
<keyword evidence="4" id="KW-1185">Reference proteome</keyword>
<feature type="domain" description="Cwf19-like protein C-terminal" evidence="1">
    <location>
        <begin position="419"/>
        <end position="513"/>
    </location>
</feature>
<gene>
    <name evidence="3" type="ordered locus">Ecym_4447</name>
</gene>
<dbReference type="Pfam" id="PF04676">
    <property type="entry name" value="CwfJ_C_2"/>
    <property type="match status" value="1"/>
</dbReference>
<dbReference type="KEGG" id="erc:Ecym_4447"/>
<proteinExistence type="predicted"/>
<accession>G8JTY9</accession>
<dbReference type="InterPro" id="IPR040194">
    <property type="entry name" value="Cwf19-like"/>
</dbReference>
<dbReference type="HOGENOM" id="CLU_019955_0_0_1"/>
<evidence type="ECO:0008006" key="5">
    <source>
        <dbReference type="Google" id="ProtNLM"/>
    </source>
</evidence>
<dbReference type="AlphaFoldDB" id="G8JTY9"/>
<dbReference type="FunCoup" id="G8JTY9">
    <property type="interactions" value="1093"/>
</dbReference>
<feature type="domain" description="Cwf19-like C-terminal" evidence="2">
    <location>
        <begin position="267"/>
        <end position="393"/>
    </location>
</feature>
<reference evidence="4" key="1">
    <citation type="journal article" date="2012" name="G3 (Bethesda)">
        <title>Pichia sorbitophila, an interspecies yeast hybrid reveals early steps of genome resolution following polyploidization.</title>
        <authorList>
            <person name="Leh Louis V."/>
            <person name="Despons L."/>
            <person name="Friedrich A."/>
            <person name="Martin T."/>
            <person name="Durrens P."/>
            <person name="Casaregola S."/>
            <person name="Neuveglise C."/>
            <person name="Fairhead C."/>
            <person name="Marck C."/>
            <person name="Cruz J.A."/>
            <person name="Straub M.L."/>
            <person name="Kugler V."/>
            <person name="Sacerdot C."/>
            <person name="Uzunov Z."/>
            <person name="Thierry A."/>
            <person name="Weiss S."/>
            <person name="Bleykasten C."/>
            <person name="De Montigny J."/>
            <person name="Jacques N."/>
            <person name="Jung P."/>
            <person name="Lemaire M."/>
            <person name="Mallet S."/>
            <person name="Morel G."/>
            <person name="Richard G.F."/>
            <person name="Sarkar A."/>
            <person name="Savel G."/>
            <person name="Schacherer J."/>
            <person name="Seret M.L."/>
            <person name="Talla E."/>
            <person name="Samson G."/>
            <person name="Jubin C."/>
            <person name="Poulain J."/>
            <person name="Vacherie B."/>
            <person name="Barbe V."/>
            <person name="Pelletier E."/>
            <person name="Sherman D.J."/>
            <person name="Westhof E."/>
            <person name="Weissenbach J."/>
            <person name="Baret P.V."/>
            <person name="Wincker P."/>
            <person name="Gaillardin C."/>
            <person name="Dujon B."/>
            <person name="Souciet J.L."/>
        </authorList>
    </citation>
    <scope>NUCLEOTIDE SEQUENCE [LARGE SCALE GENOMIC DNA]</scope>
    <source>
        <strain evidence="4">CBS 270.75 / DBVPG 7215 / KCTC 17166 / NRRL Y-17582</strain>
    </source>
</reference>
<dbReference type="InterPro" id="IPR006768">
    <property type="entry name" value="Cwf19-like_C_dom-1"/>
</dbReference>
<dbReference type="PANTHER" id="PTHR12072:SF4">
    <property type="entry name" value="CWF19-LIKE PROTEIN 1"/>
    <property type="match status" value="1"/>
</dbReference>
<dbReference type="InParanoid" id="G8JTY9"/>
<dbReference type="OMA" id="FSGHCLI"/>